<dbReference type="Proteomes" id="UP001217089">
    <property type="component" value="Unassembled WGS sequence"/>
</dbReference>
<accession>A0ABQ9E5X6</accession>
<gene>
    <name evidence="1" type="ORF">KUTeg_023342</name>
</gene>
<sequence length="337" mass="37555">MTDKSGKFSQHLQDGNTVTNVCNIGLNFVDEVSCLKTHFVVIMTCSGDKILKCAPHYIYSLCTGVLSKNFSIKSSTVIYQYTDRGGFHYYNLGIIIKNLQQLLYWEEKQGNLVTFLKHTNHSLFLKSIAVVIVKMISEKSLQFCPISAKGPIDIPLIYKTAVNGTKMTSNSFDALLDFGESTPADNGTIQQNSSDAFDPFGPSPTIDVKGNTGGGDLLVDFGFGTQQILHITDVIDKVGVRGDSLVVKTEMKNSCLFHCKLDTKIGYFGLKQLYYSQLAFIKSTGLYDLLYREIESVNDIPEKNEIESLKHRPLNSFQDRPCTIPCEILSKCMFIEA</sequence>
<evidence type="ECO:0000313" key="2">
    <source>
        <dbReference type="Proteomes" id="UP001217089"/>
    </source>
</evidence>
<reference evidence="1 2" key="1">
    <citation type="submission" date="2022-12" db="EMBL/GenBank/DDBJ databases">
        <title>Chromosome-level genome of Tegillarca granosa.</title>
        <authorList>
            <person name="Kim J."/>
        </authorList>
    </citation>
    <scope>NUCLEOTIDE SEQUENCE [LARGE SCALE GENOMIC DNA]</scope>
    <source>
        <strain evidence="1">Teg-2019</strain>
        <tissue evidence="1">Adductor muscle</tissue>
    </source>
</reference>
<dbReference type="EMBL" id="JARBDR010000921">
    <property type="protein sequence ID" value="KAJ8299282.1"/>
    <property type="molecule type" value="Genomic_DNA"/>
</dbReference>
<keyword evidence="2" id="KW-1185">Reference proteome</keyword>
<comment type="caution">
    <text evidence="1">The sequence shown here is derived from an EMBL/GenBank/DDBJ whole genome shotgun (WGS) entry which is preliminary data.</text>
</comment>
<evidence type="ECO:0000313" key="1">
    <source>
        <dbReference type="EMBL" id="KAJ8299282.1"/>
    </source>
</evidence>
<name>A0ABQ9E5X6_TEGGR</name>
<proteinExistence type="predicted"/>
<protein>
    <submittedName>
        <fullName evidence="1">Uncharacterized protein</fullName>
    </submittedName>
</protein>
<organism evidence="1 2">
    <name type="scientific">Tegillarca granosa</name>
    <name type="common">Malaysian cockle</name>
    <name type="synonym">Anadara granosa</name>
    <dbReference type="NCBI Taxonomy" id="220873"/>
    <lineage>
        <taxon>Eukaryota</taxon>
        <taxon>Metazoa</taxon>
        <taxon>Spiralia</taxon>
        <taxon>Lophotrochozoa</taxon>
        <taxon>Mollusca</taxon>
        <taxon>Bivalvia</taxon>
        <taxon>Autobranchia</taxon>
        <taxon>Pteriomorphia</taxon>
        <taxon>Arcoida</taxon>
        <taxon>Arcoidea</taxon>
        <taxon>Arcidae</taxon>
        <taxon>Tegillarca</taxon>
    </lineage>
</organism>